<reference evidence="1" key="2">
    <citation type="journal article" date="2015" name="Fish Shellfish Immunol.">
        <title>Early steps in the European eel (Anguilla anguilla)-Vibrio vulnificus interaction in the gills: Role of the RtxA13 toxin.</title>
        <authorList>
            <person name="Callol A."/>
            <person name="Pajuelo D."/>
            <person name="Ebbesson L."/>
            <person name="Teles M."/>
            <person name="MacKenzie S."/>
            <person name="Amaro C."/>
        </authorList>
    </citation>
    <scope>NUCLEOTIDE SEQUENCE</scope>
</reference>
<dbReference type="EMBL" id="GBXM01099166">
    <property type="protein sequence ID" value="JAH09411.1"/>
    <property type="molecule type" value="Transcribed_RNA"/>
</dbReference>
<sequence length="27" mass="3082">MKKHKAETLWIGHLCFADIPTKPVLGF</sequence>
<reference evidence="1" key="1">
    <citation type="submission" date="2014-11" db="EMBL/GenBank/DDBJ databases">
        <authorList>
            <person name="Amaro Gonzalez C."/>
        </authorList>
    </citation>
    <scope>NUCLEOTIDE SEQUENCE</scope>
</reference>
<name>A0A0E9PXR9_ANGAN</name>
<proteinExistence type="predicted"/>
<protein>
    <submittedName>
        <fullName evidence="1">Uncharacterized protein</fullName>
    </submittedName>
</protein>
<accession>A0A0E9PXR9</accession>
<dbReference type="AlphaFoldDB" id="A0A0E9PXR9"/>
<organism evidence="1">
    <name type="scientific">Anguilla anguilla</name>
    <name type="common">European freshwater eel</name>
    <name type="synonym">Muraena anguilla</name>
    <dbReference type="NCBI Taxonomy" id="7936"/>
    <lineage>
        <taxon>Eukaryota</taxon>
        <taxon>Metazoa</taxon>
        <taxon>Chordata</taxon>
        <taxon>Craniata</taxon>
        <taxon>Vertebrata</taxon>
        <taxon>Euteleostomi</taxon>
        <taxon>Actinopterygii</taxon>
        <taxon>Neopterygii</taxon>
        <taxon>Teleostei</taxon>
        <taxon>Anguilliformes</taxon>
        <taxon>Anguillidae</taxon>
        <taxon>Anguilla</taxon>
    </lineage>
</organism>
<evidence type="ECO:0000313" key="1">
    <source>
        <dbReference type="EMBL" id="JAH09411.1"/>
    </source>
</evidence>